<gene>
    <name evidence="5" type="ORF">SAY87_021931</name>
</gene>
<comment type="similarity">
    <text evidence="1">Belongs to the SNAPIN family.</text>
</comment>
<proteinExistence type="inferred from homology"/>
<evidence type="ECO:0000256" key="3">
    <source>
        <dbReference type="ARBA" id="ARBA00033330"/>
    </source>
</evidence>
<dbReference type="PANTHER" id="PTHR31305">
    <property type="entry name" value="SNARE-ASSOCIATED PROTEIN SNAPIN"/>
    <property type="match status" value="1"/>
</dbReference>
<dbReference type="GO" id="GO:0032418">
    <property type="term" value="P:lysosome localization"/>
    <property type="evidence" value="ECO:0007669"/>
    <property type="project" value="TreeGrafter"/>
</dbReference>
<evidence type="ECO:0000313" key="5">
    <source>
        <dbReference type="EMBL" id="KAK4753133.1"/>
    </source>
</evidence>
<organism evidence="5 6">
    <name type="scientific">Trapa incisa</name>
    <dbReference type="NCBI Taxonomy" id="236973"/>
    <lineage>
        <taxon>Eukaryota</taxon>
        <taxon>Viridiplantae</taxon>
        <taxon>Streptophyta</taxon>
        <taxon>Embryophyta</taxon>
        <taxon>Tracheophyta</taxon>
        <taxon>Spermatophyta</taxon>
        <taxon>Magnoliopsida</taxon>
        <taxon>eudicotyledons</taxon>
        <taxon>Gunneridae</taxon>
        <taxon>Pentapetalae</taxon>
        <taxon>rosids</taxon>
        <taxon>malvids</taxon>
        <taxon>Myrtales</taxon>
        <taxon>Lythraceae</taxon>
        <taxon>Trapa</taxon>
    </lineage>
</organism>
<protein>
    <recommendedName>
        <fullName evidence="3">Biogenesis of lysosome-related organelles complex 1 subunit 7</fullName>
    </recommendedName>
</protein>
<evidence type="ECO:0000256" key="1">
    <source>
        <dbReference type="ARBA" id="ARBA00006111"/>
    </source>
</evidence>
<dbReference type="GO" id="GO:0006886">
    <property type="term" value="P:intracellular protein transport"/>
    <property type="evidence" value="ECO:0007669"/>
    <property type="project" value="InterPro"/>
</dbReference>
<keyword evidence="2" id="KW-0175">Coiled coil</keyword>
<dbReference type="AlphaFoldDB" id="A0AAN7JSM4"/>
<dbReference type="GO" id="GO:0099078">
    <property type="term" value="C:BORC complex"/>
    <property type="evidence" value="ECO:0007669"/>
    <property type="project" value="TreeGrafter"/>
</dbReference>
<feature type="region of interest" description="Disordered" evidence="4">
    <location>
        <begin position="101"/>
        <end position="144"/>
    </location>
</feature>
<reference evidence="5 6" key="1">
    <citation type="journal article" date="2023" name="Hortic Res">
        <title>Pangenome of water caltrop reveals structural variations and asymmetric subgenome divergence after allopolyploidization.</title>
        <authorList>
            <person name="Zhang X."/>
            <person name="Chen Y."/>
            <person name="Wang L."/>
            <person name="Yuan Y."/>
            <person name="Fang M."/>
            <person name="Shi L."/>
            <person name="Lu R."/>
            <person name="Comes H.P."/>
            <person name="Ma Y."/>
            <person name="Chen Y."/>
            <person name="Huang G."/>
            <person name="Zhou Y."/>
            <person name="Zheng Z."/>
            <person name="Qiu Y."/>
        </authorList>
    </citation>
    <scope>NUCLEOTIDE SEQUENCE [LARGE SCALE GENOMIC DNA]</scope>
    <source>
        <tissue evidence="5">Roots</tissue>
    </source>
</reference>
<dbReference type="GO" id="GO:0000149">
    <property type="term" value="F:SNARE binding"/>
    <property type="evidence" value="ECO:0007669"/>
    <property type="project" value="TreeGrafter"/>
</dbReference>
<keyword evidence="6" id="KW-1185">Reference proteome</keyword>
<evidence type="ECO:0000256" key="4">
    <source>
        <dbReference type="SAM" id="MobiDB-lite"/>
    </source>
</evidence>
<dbReference type="Pfam" id="PF14712">
    <property type="entry name" value="Snapin_Pallidin"/>
    <property type="match status" value="1"/>
</dbReference>
<sequence length="283" mass="30840">MLKQSRLPRSCRHSAVDWLLIEGRSQRRICQKRPGFLIRGVALKCGNRSTCLADLPVRISGSSPHPGSLGPECRMNDSLASHVHTEISPLLELLPSRSASMEVSDGLRDSSDETPTVVVASNSQDSELTESSIDDGDGAVGDNSSRDALAKSISSLLSSVIKDFDSRAEGTLRSQDMLNSSIDRLTQQLDQLLDDAPSPFIMQHAARISNVRKRVTSLNAVLRSVQRRVDNIDRMLSVGLPHGMILFNCRSKNGFSGLVLSNKFGLYHISTGKMIAMCALILL</sequence>
<evidence type="ECO:0000256" key="2">
    <source>
        <dbReference type="ARBA" id="ARBA00023054"/>
    </source>
</evidence>
<dbReference type="PANTHER" id="PTHR31305:SF2">
    <property type="entry name" value="SNARE-ASSOCIATED PROTEIN SNAPIN"/>
    <property type="match status" value="1"/>
</dbReference>
<dbReference type="Proteomes" id="UP001345219">
    <property type="component" value="Chromosome 16"/>
</dbReference>
<dbReference type="GO" id="GO:0031083">
    <property type="term" value="C:BLOC-1 complex"/>
    <property type="evidence" value="ECO:0007669"/>
    <property type="project" value="InterPro"/>
</dbReference>
<dbReference type="EMBL" id="JAXIOK010000016">
    <property type="protein sequence ID" value="KAK4753133.1"/>
    <property type="molecule type" value="Genomic_DNA"/>
</dbReference>
<comment type="caution">
    <text evidence="5">The sequence shown here is derived from an EMBL/GenBank/DDBJ whole genome shotgun (WGS) entry which is preliminary data.</text>
</comment>
<evidence type="ECO:0000313" key="6">
    <source>
        <dbReference type="Proteomes" id="UP001345219"/>
    </source>
</evidence>
<dbReference type="InterPro" id="IPR017246">
    <property type="entry name" value="Snapin"/>
</dbReference>
<dbReference type="GO" id="GO:0008333">
    <property type="term" value="P:endosome to lysosome transport"/>
    <property type="evidence" value="ECO:0007669"/>
    <property type="project" value="TreeGrafter"/>
</dbReference>
<accession>A0AAN7JSM4</accession>
<name>A0AAN7JSM4_9MYRT</name>
<dbReference type="InterPro" id="IPR028119">
    <property type="entry name" value="Snapin/Pallidin/Snn1"/>
</dbReference>
<feature type="compositionally biased region" description="Polar residues" evidence="4">
    <location>
        <begin position="119"/>
        <end position="131"/>
    </location>
</feature>
<dbReference type="GO" id="GO:0007040">
    <property type="term" value="P:lysosome organization"/>
    <property type="evidence" value="ECO:0007669"/>
    <property type="project" value="TreeGrafter"/>
</dbReference>